<protein>
    <recommendedName>
        <fullName evidence="2">SRPBCC family protein</fullName>
    </recommendedName>
</protein>
<dbReference type="Pfam" id="PF10604">
    <property type="entry name" value="Polyketide_cyc2"/>
    <property type="match status" value="1"/>
</dbReference>
<comment type="caution">
    <text evidence="1">The sequence shown here is derived from an EMBL/GenBank/DDBJ whole genome shotgun (WGS) entry which is preliminary data.</text>
</comment>
<accession>A0A0F9P6H8</accession>
<proteinExistence type="predicted"/>
<gene>
    <name evidence="1" type="ORF">LCGC14_0864140</name>
</gene>
<dbReference type="Gene3D" id="3.30.530.20">
    <property type="match status" value="1"/>
</dbReference>
<dbReference type="SUPFAM" id="SSF55961">
    <property type="entry name" value="Bet v1-like"/>
    <property type="match status" value="1"/>
</dbReference>
<dbReference type="EMBL" id="LAZR01002633">
    <property type="protein sequence ID" value="KKN27480.1"/>
    <property type="molecule type" value="Genomic_DNA"/>
</dbReference>
<evidence type="ECO:0000313" key="1">
    <source>
        <dbReference type="EMBL" id="KKN27480.1"/>
    </source>
</evidence>
<dbReference type="CDD" id="cd07821">
    <property type="entry name" value="PYR_PYL_RCAR_like"/>
    <property type="match status" value="1"/>
</dbReference>
<organism evidence="1">
    <name type="scientific">marine sediment metagenome</name>
    <dbReference type="NCBI Taxonomy" id="412755"/>
    <lineage>
        <taxon>unclassified sequences</taxon>
        <taxon>metagenomes</taxon>
        <taxon>ecological metagenomes</taxon>
    </lineage>
</organism>
<reference evidence="1" key="1">
    <citation type="journal article" date="2015" name="Nature">
        <title>Complex archaea that bridge the gap between prokaryotes and eukaryotes.</title>
        <authorList>
            <person name="Spang A."/>
            <person name="Saw J.H."/>
            <person name="Jorgensen S.L."/>
            <person name="Zaremba-Niedzwiedzka K."/>
            <person name="Martijn J."/>
            <person name="Lind A.E."/>
            <person name="van Eijk R."/>
            <person name="Schleper C."/>
            <person name="Guy L."/>
            <person name="Ettema T.J."/>
        </authorList>
    </citation>
    <scope>NUCLEOTIDE SEQUENCE</scope>
</reference>
<dbReference type="AlphaFoldDB" id="A0A0F9P6H8"/>
<name>A0A0F9P6H8_9ZZZZ</name>
<dbReference type="InterPro" id="IPR019587">
    <property type="entry name" value="Polyketide_cyclase/dehydratase"/>
</dbReference>
<evidence type="ECO:0008006" key="2">
    <source>
        <dbReference type="Google" id="ProtNLM"/>
    </source>
</evidence>
<dbReference type="InterPro" id="IPR023393">
    <property type="entry name" value="START-like_dom_sf"/>
</dbReference>
<sequence>MILITIKQTLNAQPKQIISTLLDHQQLHRFFNAKFKLLQAQNEGQIEGGKGAVRQVKIGKITFSEQVISADQNHISYQIVGDKPVANHRGDIYLTANKDINTLVTELNYCISCSAPWWMPNALLKYVITKDITQALNNLNNYFLVGKA</sequence>